<evidence type="ECO:0000313" key="5">
    <source>
        <dbReference type="Proteomes" id="UP001149954"/>
    </source>
</evidence>
<keyword evidence="3" id="KW-0732">Signal</keyword>
<gene>
    <name evidence="4" type="ORF">N7463_005401</name>
</gene>
<dbReference type="OrthoDB" id="4869700at2759"/>
<reference evidence="4" key="1">
    <citation type="submission" date="2022-12" db="EMBL/GenBank/DDBJ databases">
        <authorList>
            <person name="Petersen C."/>
        </authorList>
    </citation>
    <scope>NUCLEOTIDE SEQUENCE</scope>
    <source>
        <strain evidence="4">IBT 29495</strain>
    </source>
</reference>
<organism evidence="4 5">
    <name type="scientific">Penicillium fimorum</name>
    <dbReference type="NCBI Taxonomy" id="1882269"/>
    <lineage>
        <taxon>Eukaryota</taxon>
        <taxon>Fungi</taxon>
        <taxon>Dikarya</taxon>
        <taxon>Ascomycota</taxon>
        <taxon>Pezizomycotina</taxon>
        <taxon>Eurotiomycetes</taxon>
        <taxon>Eurotiomycetidae</taxon>
        <taxon>Eurotiales</taxon>
        <taxon>Aspergillaceae</taxon>
        <taxon>Penicillium</taxon>
    </lineage>
</organism>
<dbReference type="AlphaFoldDB" id="A0A9W9XSH6"/>
<keyword evidence="2" id="KW-0472">Membrane</keyword>
<evidence type="ECO:0000256" key="3">
    <source>
        <dbReference type="SAM" id="SignalP"/>
    </source>
</evidence>
<accession>A0A9W9XSH6</accession>
<name>A0A9W9XSH6_9EURO</name>
<feature type="chain" id="PRO_5040785815" evidence="3">
    <location>
        <begin position="23"/>
        <end position="389"/>
    </location>
</feature>
<dbReference type="Proteomes" id="UP001149954">
    <property type="component" value="Unassembled WGS sequence"/>
</dbReference>
<evidence type="ECO:0000313" key="4">
    <source>
        <dbReference type="EMBL" id="KAJ5502527.1"/>
    </source>
</evidence>
<feature type="signal peptide" evidence="3">
    <location>
        <begin position="1"/>
        <end position="22"/>
    </location>
</feature>
<feature type="compositionally biased region" description="Basic and acidic residues" evidence="1">
    <location>
        <begin position="83"/>
        <end position="93"/>
    </location>
</feature>
<keyword evidence="2" id="KW-0812">Transmembrane</keyword>
<protein>
    <submittedName>
        <fullName evidence="4">Uncharacterized protein</fullName>
    </submittedName>
</protein>
<keyword evidence="5" id="KW-1185">Reference proteome</keyword>
<feature type="compositionally biased region" description="Low complexity" evidence="1">
    <location>
        <begin position="28"/>
        <end position="39"/>
    </location>
</feature>
<feature type="region of interest" description="Disordered" evidence="1">
    <location>
        <begin position="21"/>
        <end position="94"/>
    </location>
</feature>
<evidence type="ECO:0000256" key="1">
    <source>
        <dbReference type="SAM" id="MobiDB-lite"/>
    </source>
</evidence>
<feature type="compositionally biased region" description="Basic and acidic residues" evidence="1">
    <location>
        <begin position="46"/>
        <end position="55"/>
    </location>
</feature>
<reference evidence="4" key="2">
    <citation type="journal article" date="2023" name="IMA Fungus">
        <title>Comparative genomic study of the Penicillium genus elucidates a diverse pangenome and 15 lateral gene transfer events.</title>
        <authorList>
            <person name="Petersen C."/>
            <person name="Sorensen T."/>
            <person name="Nielsen M.R."/>
            <person name="Sondergaard T.E."/>
            <person name="Sorensen J.L."/>
            <person name="Fitzpatrick D.A."/>
            <person name="Frisvad J.C."/>
            <person name="Nielsen K.L."/>
        </authorList>
    </citation>
    <scope>NUCLEOTIDE SEQUENCE</scope>
    <source>
        <strain evidence="4">IBT 29495</strain>
    </source>
</reference>
<evidence type="ECO:0000256" key="2">
    <source>
        <dbReference type="SAM" id="Phobius"/>
    </source>
</evidence>
<sequence length="389" mass="41952">MLLRHPLVTVLALLAVPTGVLSRKDDSSSGSGSGSESDSNTYNNHHRNDNEDSDHTSSSTSSSSVPKCTDSHRLDFDDLQPSHYDKYNRDPRRGNASAYSELDGVFFKGEASLKYIIITSPINLTEGDITSSSLITCPVGKQSMRMLGAAWVAAKAPAPAGPVNPITLGFKAWKSNTRVSDIDNSYSVCENLDLIRLTTTVDWITENAVQAMDAVALNITQAAYNSNKILFDGVYDLKDWTDRERDFMQPAHYDNAGLYDQMIALPGSLCSEKSKLGKILIGWPTGTHISGSMTNETLELSFSGATVAGFEHSDQKWPETDTKVNVTFEVTFTGSLDAANSSQVVLTGTSSHNASLVSFERVTGSATIISLSLHCLLISLLVGLGVVVL</sequence>
<feature type="transmembrane region" description="Helical" evidence="2">
    <location>
        <begin position="368"/>
        <end position="388"/>
    </location>
</feature>
<dbReference type="EMBL" id="JAPWDS010000003">
    <property type="protein sequence ID" value="KAJ5502527.1"/>
    <property type="molecule type" value="Genomic_DNA"/>
</dbReference>
<keyword evidence="2" id="KW-1133">Transmembrane helix</keyword>
<proteinExistence type="predicted"/>
<comment type="caution">
    <text evidence="4">The sequence shown here is derived from an EMBL/GenBank/DDBJ whole genome shotgun (WGS) entry which is preliminary data.</text>
</comment>